<dbReference type="EMBL" id="JACGWN010000008">
    <property type="protein sequence ID" value="KAL0439789.1"/>
    <property type="molecule type" value="Genomic_DNA"/>
</dbReference>
<comment type="caution">
    <text evidence="2">The sequence shown here is derived from an EMBL/GenBank/DDBJ whole genome shotgun (WGS) entry which is preliminary data.</text>
</comment>
<evidence type="ECO:0000256" key="1">
    <source>
        <dbReference type="SAM" id="MobiDB-lite"/>
    </source>
</evidence>
<reference evidence="2" key="2">
    <citation type="journal article" date="2024" name="Plant">
        <title>Genomic evolution and insights into agronomic trait innovations of Sesamum species.</title>
        <authorList>
            <person name="Miao H."/>
            <person name="Wang L."/>
            <person name="Qu L."/>
            <person name="Liu H."/>
            <person name="Sun Y."/>
            <person name="Le M."/>
            <person name="Wang Q."/>
            <person name="Wei S."/>
            <person name="Zheng Y."/>
            <person name="Lin W."/>
            <person name="Duan Y."/>
            <person name="Cao H."/>
            <person name="Xiong S."/>
            <person name="Wang X."/>
            <person name="Wei L."/>
            <person name="Li C."/>
            <person name="Ma Q."/>
            <person name="Ju M."/>
            <person name="Zhao R."/>
            <person name="Li G."/>
            <person name="Mu C."/>
            <person name="Tian Q."/>
            <person name="Mei H."/>
            <person name="Zhang T."/>
            <person name="Gao T."/>
            <person name="Zhang H."/>
        </authorList>
    </citation>
    <scope>NUCLEOTIDE SEQUENCE</scope>
    <source>
        <strain evidence="2">KEN1</strain>
    </source>
</reference>
<reference evidence="2" key="1">
    <citation type="submission" date="2020-06" db="EMBL/GenBank/DDBJ databases">
        <authorList>
            <person name="Li T."/>
            <person name="Hu X."/>
            <person name="Zhang T."/>
            <person name="Song X."/>
            <person name="Zhang H."/>
            <person name="Dai N."/>
            <person name="Sheng W."/>
            <person name="Hou X."/>
            <person name="Wei L."/>
        </authorList>
    </citation>
    <scope>NUCLEOTIDE SEQUENCE</scope>
    <source>
        <strain evidence="2">KEN1</strain>
        <tissue evidence="2">Leaf</tissue>
    </source>
</reference>
<dbReference type="AlphaFoldDB" id="A0AAW2WDK1"/>
<organism evidence="2">
    <name type="scientific">Sesamum latifolium</name>
    <dbReference type="NCBI Taxonomy" id="2727402"/>
    <lineage>
        <taxon>Eukaryota</taxon>
        <taxon>Viridiplantae</taxon>
        <taxon>Streptophyta</taxon>
        <taxon>Embryophyta</taxon>
        <taxon>Tracheophyta</taxon>
        <taxon>Spermatophyta</taxon>
        <taxon>Magnoliopsida</taxon>
        <taxon>eudicotyledons</taxon>
        <taxon>Gunneridae</taxon>
        <taxon>Pentapetalae</taxon>
        <taxon>asterids</taxon>
        <taxon>lamiids</taxon>
        <taxon>Lamiales</taxon>
        <taxon>Pedaliaceae</taxon>
        <taxon>Sesamum</taxon>
    </lineage>
</organism>
<protein>
    <submittedName>
        <fullName evidence="2">Uncharacterized protein</fullName>
    </submittedName>
</protein>
<proteinExistence type="predicted"/>
<feature type="region of interest" description="Disordered" evidence="1">
    <location>
        <begin position="27"/>
        <end position="46"/>
    </location>
</feature>
<name>A0AAW2WDK1_9LAMI</name>
<gene>
    <name evidence="2" type="ORF">Slati_2461900</name>
</gene>
<accession>A0AAW2WDK1</accession>
<evidence type="ECO:0000313" key="2">
    <source>
        <dbReference type="EMBL" id="KAL0439789.1"/>
    </source>
</evidence>
<sequence length="58" mass="6678">MSFIGVGLFDQSLDDIQRFKAENELEQRDRDVQARPPPALRKEGERCRSPPALHILVM</sequence>